<dbReference type="InterPro" id="IPR050147">
    <property type="entry name" value="Ser/Thr_Dehydratase"/>
</dbReference>
<dbReference type="Gene3D" id="3.40.50.1100">
    <property type="match status" value="2"/>
</dbReference>
<proteinExistence type="predicted"/>
<dbReference type="PANTHER" id="PTHR48078">
    <property type="entry name" value="THREONINE DEHYDRATASE, MITOCHONDRIAL-RELATED"/>
    <property type="match status" value="1"/>
</dbReference>
<protein>
    <recommendedName>
        <fullName evidence="4">Tryptophan synthase beta chain-like PALP domain-containing protein</fullName>
    </recommendedName>
</protein>
<sequence length="299" mass="33171">MKTPQPTFIELNNALGLDVYLKREDEHKYSSHKGRSIPIMVKKYNKEEDITNFVISSSGNAAIAAIHTIQAHNKNNDNKLTLKVFIGQNINKQKLKILKIIIEDKNISLEQVEKPKQSAFALDKEGKAKNLRQSTDNIALMGYYELAEEVNNIPNLQAIFVPTSSGTTAQGLGMAFDTIPSSKFGGQQHPQIHIVQTTNCHPMAEEFDKKFIKTETSLAEAIVDNVAHRKEKVIEQIKKSSGSGWIVSDEELKNAVELIEENCKIKISYNSALSVAGLIKAMNSGWKFDGAVVCLITGM</sequence>
<evidence type="ECO:0000313" key="5">
    <source>
        <dbReference type="EMBL" id="OGH86611.1"/>
    </source>
</evidence>
<organism evidence="5 6">
    <name type="scientific">Candidatus Magasanikbacteria bacterium RIFOXYC12_FULL_33_11</name>
    <dbReference type="NCBI Taxonomy" id="1798701"/>
    <lineage>
        <taxon>Bacteria</taxon>
        <taxon>Candidatus Magasanikiibacteriota</taxon>
    </lineage>
</organism>
<dbReference type="GO" id="GO:0006565">
    <property type="term" value="P:L-serine catabolic process"/>
    <property type="evidence" value="ECO:0007669"/>
    <property type="project" value="TreeGrafter"/>
</dbReference>
<name>A0A1F6NRN8_9BACT</name>
<dbReference type="GO" id="GO:0004794">
    <property type="term" value="F:threonine deaminase activity"/>
    <property type="evidence" value="ECO:0007669"/>
    <property type="project" value="TreeGrafter"/>
</dbReference>
<dbReference type="Proteomes" id="UP000178349">
    <property type="component" value="Unassembled WGS sequence"/>
</dbReference>
<keyword evidence="3" id="KW-0456">Lyase</keyword>
<comment type="cofactor">
    <cofactor evidence="1">
        <name>pyridoxal 5'-phosphate</name>
        <dbReference type="ChEBI" id="CHEBI:597326"/>
    </cofactor>
</comment>
<dbReference type="InterPro" id="IPR036052">
    <property type="entry name" value="TrpB-like_PALP_sf"/>
</dbReference>
<comment type="caution">
    <text evidence="5">The sequence shown here is derived from an EMBL/GenBank/DDBJ whole genome shotgun (WGS) entry which is preliminary data.</text>
</comment>
<dbReference type="PANTHER" id="PTHR48078:SF6">
    <property type="entry name" value="L-THREONINE DEHYDRATASE CATABOLIC TDCB"/>
    <property type="match status" value="1"/>
</dbReference>
<dbReference type="EMBL" id="MFQW01000009">
    <property type="protein sequence ID" value="OGH86611.1"/>
    <property type="molecule type" value="Genomic_DNA"/>
</dbReference>
<evidence type="ECO:0000313" key="6">
    <source>
        <dbReference type="Proteomes" id="UP000178349"/>
    </source>
</evidence>
<feature type="domain" description="Tryptophan synthase beta chain-like PALP" evidence="4">
    <location>
        <begin position="10"/>
        <end position="298"/>
    </location>
</feature>
<dbReference type="Pfam" id="PF00291">
    <property type="entry name" value="PALP"/>
    <property type="match status" value="1"/>
</dbReference>
<dbReference type="GO" id="GO:0003941">
    <property type="term" value="F:L-serine ammonia-lyase activity"/>
    <property type="evidence" value="ECO:0007669"/>
    <property type="project" value="TreeGrafter"/>
</dbReference>
<gene>
    <name evidence="5" type="ORF">A2493_00405</name>
</gene>
<dbReference type="GO" id="GO:0006567">
    <property type="term" value="P:L-threonine catabolic process"/>
    <property type="evidence" value="ECO:0007669"/>
    <property type="project" value="TreeGrafter"/>
</dbReference>
<dbReference type="SUPFAM" id="SSF53686">
    <property type="entry name" value="Tryptophan synthase beta subunit-like PLP-dependent enzymes"/>
    <property type="match status" value="1"/>
</dbReference>
<accession>A0A1F6NRN8</accession>
<dbReference type="GO" id="GO:0009097">
    <property type="term" value="P:isoleucine biosynthetic process"/>
    <property type="evidence" value="ECO:0007669"/>
    <property type="project" value="TreeGrafter"/>
</dbReference>
<evidence type="ECO:0000259" key="4">
    <source>
        <dbReference type="Pfam" id="PF00291"/>
    </source>
</evidence>
<dbReference type="AlphaFoldDB" id="A0A1F6NRN8"/>
<evidence type="ECO:0000256" key="3">
    <source>
        <dbReference type="ARBA" id="ARBA00023239"/>
    </source>
</evidence>
<keyword evidence="2" id="KW-0663">Pyridoxal phosphate</keyword>
<evidence type="ECO:0000256" key="2">
    <source>
        <dbReference type="ARBA" id="ARBA00022898"/>
    </source>
</evidence>
<reference evidence="5 6" key="1">
    <citation type="journal article" date="2016" name="Nat. Commun.">
        <title>Thousands of microbial genomes shed light on interconnected biogeochemical processes in an aquifer system.</title>
        <authorList>
            <person name="Anantharaman K."/>
            <person name="Brown C.T."/>
            <person name="Hug L.A."/>
            <person name="Sharon I."/>
            <person name="Castelle C.J."/>
            <person name="Probst A.J."/>
            <person name="Thomas B.C."/>
            <person name="Singh A."/>
            <person name="Wilkins M.J."/>
            <person name="Karaoz U."/>
            <person name="Brodie E.L."/>
            <person name="Williams K.H."/>
            <person name="Hubbard S.S."/>
            <person name="Banfield J.F."/>
        </authorList>
    </citation>
    <scope>NUCLEOTIDE SEQUENCE [LARGE SCALE GENOMIC DNA]</scope>
</reference>
<evidence type="ECO:0000256" key="1">
    <source>
        <dbReference type="ARBA" id="ARBA00001933"/>
    </source>
</evidence>
<dbReference type="InterPro" id="IPR001926">
    <property type="entry name" value="TrpB-like_PALP"/>
</dbReference>